<protein>
    <recommendedName>
        <fullName evidence="7">Chromosome partition protein Smc</fullName>
    </recommendedName>
</protein>
<evidence type="ECO:0000256" key="5">
    <source>
        <dbReference type="ARBA" id="ARBA00023054"/>
    </source>
</evidence>
<sequence length="1153" mass="126121">MHISELRIAGFKSFVEPQEVPIHPGLTGIVGPNGCGKSNLLEALRWAMGANSARAMRGGEMDDLIFSGSQSRPARELAEVTLVLDNSDRTAPPEFNASDTLEIMRRLKRGAGSTYKLNGRTVRGKDIQLIFADASTGANSPSLVRQGQISELIGSKPQNRRRILEEAAGIAGLNTRRHEAELKLRAAETNLERLSEVSAEVERQLESLKRQARKARKYKELSDKIAALEAFLAHLRWQTATEAKTLADEELVRCRDAVEALTRASAIAETRRIEAGDGIQPLRNAEAEISGRLGQAKIDLARLETERKTATELLARHESEARRIMSDIEREQSQKQEAESALAEARETLAALPTEDPQANEALEAEAKQKLEQARADLETAQARADTLGGKLAELKAARQAAEANANQQRRRKQSLESDAARLRQQLDQMPNTAALNERLAAAEKAEEAAEIALHDAERAVDAADEALVEARAAETAAQGPKNQADTAVRTLESEIAGLKRLLQPSSGPKAPPVIDRIRSDDGYEKAVAAALGDDLQASTLSDSPLYWGGSSIETPQLPEGAEPLSPHVEAPVELAVRLSQCGVVSAEMGRRLAAHLKPGQRLVSVEGHLWRWDGFTRTPDAPVSAAERLAQQARLDAAEAEICPARKRFESAASELSEAKENRETAERDLKEARQQVSPKASELNRARSATAEARQAAERADVKRESASEALTRIESDLRGVEDALSSASIGGAPEDLAALEAELENARAALARARADEIEYRGQLADITRNREQAIARREGLARDVERWERRFAASEQRLEDLLTRRREAAAEAEATRAKPEGMQGEIDALSKRVETLEEERRVAADALADKEAFLRESETEARDASNAAAEAREALAGAKVRVENAEARLSDAVEAARNQFQRAPNGLLTLARAGLEEEEIESLDPSEAERQLDFLRRDRDQLGGVNMEAEAEAEELAERLGTQATEKDDLIKAIARLREGVAALNDEGRARLLEAFERVNEHFKALFTTLFRGGEAELRLVDDEDPLNAGLEIMAQPPGKRLGTLSLMSGGEQALTATALIFAVFLSRPAPICVLDEVDAPLDDANVDRYCRLLDEMRRRTNTRFIVITHNPVTMSRMDRLFGVTMREKGVSKLVSVDLDAAEELVAAE</sequence>
<evidence type="ECO:0000256" key="3">
    <source>
        <dbReference type="ARBA" id="ARBA00022741"/>
    </source>
</evidence>
<keyword evidence="6 7" id="KW-0238">DNA-binding</keyword>
<keyword evidence="3 7" id="KW-0547">Nucleotide-binding</keyword>
<dbReference type="InterPro" id="IPR036277">
    <property type="entry name" value="SMC_hinge_sf"/>
</dbReference>
<dbReference type="EMBL" id="QWGB01000004">
    <property type="protein sequence ID" value="RIJ25905.1"/>
    <property type="molecule type" value="Genomic_DNA"/>
</dbReference>
<evidence type="ECO:0000256" key="1">
    <source>
        <dbReference type="ARBA" id="ARBA00004496"/>
    </source>
</evidence>
<feature type="region of interest" description="Disordered" evidence="8">
    <location>
        <begin position="399"/>
        <end position="419"/>
    </location>
</feature>
<dbReference type="GO" id="GO:0003677">
    <property type="term" value="F:DNA binding"/>
    <property type="evidence" value="ECO:0007669"/>
    <property type="project" value="UniProtKB-UniRule"/>
</dbReference>
<evidence type="ECO:0000256" key="8">
    <source>
        <dbReference type="SAM" id="MobiDB-lite"/>
    </source>
</evidence>
<dbReference type="GO" id="GO:0007062">
    <property type="term" value="P:sister chromatid cohesion"/>
    <property type="evidence" value="ECO:0007669"/>
    <property type="project" value="InterPro"/>
</dbReference>
<accession>A0A399R6X1</accession>
<dbReference type="RefSeq" id="WP_119378255.1">
    <property type="nucleotide sequence ID" value="NZ_QWGB01000004.1"/>
</dbReference>
<feature type="domain" description="RecF/RecN/SMC N-terminal" evidence="9">
    <location>
        <begin position="3"/>
        <end position="1137"/>
    </location>
</feature>
<dbReference type="GO" id="GO:0006260">
    <property type="term" value="P:DNA replication"/>
    <property type="evidence" value="ECO:0007669"/>
    <property type="project" value="UniProtKB-UniRule"/>
</dbReference>
<keyword evidence="4 7" id="KW-0067">ATP-binding</keyword>
<dbReference type="GO" id="GO:0005524">
    <property type="term" value="F:ATP binding"/>
    <property type="evidence" value="ECO:0007669"/>
    <property type="project" value="UniProtKB-UniRule"/>
</dbReference>
<feature type="region of interest" description="Disordered" evidence="8">
    <location>
        <begin position="655"/>
        <end position="710"/>
    </location>
</feature>
<keyword evidence="2 7" id="KW-0963">Cytoplasm</keyword>
<reference evidence="10 11" key="1">
    <citation type="submission" date="2018-08" db="EMBL/GenBank/DDBJ databases">
        <title>Henriciella mobilis sp. nov., isolated from seawater.</title>
        <authorList>
            <person name="Cheng H."/>
            <person name="Wu Y.-H."/>
            <person name="Xu X.-W."/>
            <person name="Guo L.-L."/>
        </authorList>
    </citation>
    <scope>NUCLEOTIDE SEQUENCE [LARGE SCALE GENOMIC DNA]</scope>
    <source>
        <strain evidence="10 11">CCUG66934</strain>
    </source>
</reference>
<gene>
    <name evidence="7" type="primary">smc</name>
    <name evidence="10" type="ORF">D1224_01965</name>
</gene>
<comment type="domain">
    <text evidence="7">Contains large globular domains required for ATP hydrolysis at each terminus and a third globular domain forming a flexible hinge near the middle of the molecule. These domains are separated by coiled-coil structures.</text>
</comment>
<feature type="coiled-coil region" evidence="7">
    <location>
        <begin position="739"/>
        <end position="903"/>
    </location>
</feature>
<dbReference type="GO" id="GO:0030261">
    <property type="term" value="P:chromosome condensation"/>
    <property type="evidence" value="ECO:0007669"/>
    <property type="project" value="InterPro"/>
</dbReference>
<dbReference type="PANTHER" id="PTHR43977">
    <property type="entry name" value="STRUCTURAL MAINTENANCE OF CHROMOSOMES PROTEIN 3"/>
    <property type="match status" value="1"/>
</dbReference>
<evidence type="ECO:0000256" key="4">
    <source>
        <dbReference type="ARBA" id="ARBA00022840"/>
    </source>
</evidence>
<dbReference type="FunFam" id="3.40.50.300:FF:000901">
    <property type="entry name" value="Chromosome partition protein Smc"/>
    <property type="match status" value="1"/>
</dbReference>
<dbReference type="GO" id="GO:0005694">
    <property type="term" value="C:chromosome"/>
    <property type="evidence" value="ECO:0007669"/>
    <property type="project" value="InterPro"/>
</dbReference>
<dbReference type="GO" id="GO:0016887">
    <property type="term" value="F:ATP hydrolysis activity"/>
    <property type="evidence" value="ECO:0007669"/>
    <property type="project" value="InterPro"/>
</dbReference>
<comment type="function">
    <text evidence="7">Required for chromosome condensation and partitioning.</text>
</comment>
<feature type="coiled-coil region" evidence="7">
    <location>
        <begin position="943"/>
        <end position="991"/>
    </location>
</feature>
<organism evidence="10 11">
    <name type="scientific">Henriciella barbarensis</name>
    <dbReference type="NCBI Taxonomy" id="86342"/>
    <lineage>
        <taxon>Bacteria</taxon>
        <taxon>Pseudomonadati</taxon>
        <taxon>Pseudomonadota</taxon>
        <taxon>Alphaproteobacteria</taxon>
        <taxon>Hyphomonadales</taxon>
        <taxon>Hyphomonadaceae</taxon>
        <taxon>Henriciella</taxon>
    </lineage>
</organism>
<dbReference type="Gene3D" id="1.10.287.2610">
    <property type="match status" value="1"/>
</dbReference>
<evidence type="ECO:0000313" key="11">
    <source>
        <dbReference type="Proteomes" id="UP000265431"/>
    </source>
</evidence>
<evidence type="ECO:0000256" key="6">
    <source>
        <dbReference type="ARBA" id="ARBA00023125"/>
    </source>
</evidence>
<dbReference type="OrthoDB" id="9808768at2"/>
<dbReference type="PIRSF" id="PIRSF005719">
    <property type="entry name" value="SMC"/>
    <property type="match status" value="1"/>
</dbReference>
<feature type="binding site" evidence="7">
    <location>
        <begin position="32"/>
        <end position="39"/>
    </location>
    <ligand>
        <name>ATP</name>
        <dbReference type="ChEBI" id="CHEBI:30616"/>
    </ligand>
</feature>
<evidence type="ECO:0000259" key="9">
    <source>
        <dbReference type="Pfam" id="PF02463"/>
    </source>
</evidence>
<dbReference type="SUPFAM" id="SSF75553">
    <property type="entry name" value="Smc hinge domain"/>
    <property type="match status" value="1"/>
</dbReference>
<dbReference type="InterPro" id="IPR003395">
    <property type="entry name" value="RecF/RecN/SMC_N"/>
</dbReference>
<comment type="subcellular location">
    <subcellularLocation>
        <location evidence="1 7">Cytoplasm</location>
    </subcellularLocation>
</comment>
<dbReference type="HAMAP" id="MF_01894">
    <property type="entry name" value="Smc_prok"/>
    <property type="match status" value="1"/>
</dbReference>
<feature type="compositionally biased region" description="Basic and acidic residues" evidence="8">
    <location>
        <begin position="697"/>
        <end position="710"/>
    </location>
</feature>
<proteinExistence type="inferred from homology"/>
<dbReference type="InterPro" id="IPR011890">
    <property type="entry name" value="SMC_prok"/>
</dbReference>
<evidence type="ECO:0000256" key="7">
    <source>
        <dbReference type="HAMAP-Rule" id="MF_01894"/>
    </source>
</evidence>
<dbReference type="AlphaFoldDB" id="A0A399R6X1"/>
<comment type="similarity">
    <text evidence="7">Belongs to the SMC family.</text>
</comment>
<dbReference type="SUPFAM" id="SSF52540">
    <property type="entry name" value="P-loop containing nucleoside triphosphate hydrolases"/>
    <property type="match status" value="1"/>
</dbReference>
<dbReference type="InterPro" id="IPR027417">
    <property type="entry name" value="P-loop_NTPase"/>
</dbReference>
<dbReference type="CDD" id="cd03278">
    <property type="entry name" value="ABC_SMC_barmotin"/>
    <property type="match status" value="1"/>
</dbReference>
<dbReference type="GO" id="GO:0005737">
    <property type="term" value="C:cytoplasm"/>
    <property type="evidence" value="ECO:0007669"/>
    <property type="project" value="UniProtKB-SubCell"/>
</dbReference>
<dbReference type="InterPro" id="IPR024704">
    <property type="entry name" value="SMC"/>
</dbReference>
<comment type="subunit">
    <text evidence="7">Homodimer.</text>
</comment>
<keyword evidence="11" id="KW-1185">Reference proteome</keyword>
<evidence type="ECO:0000256" key="2">
    <source>
        <dbReference type="ARBA" id="ARBA00022490"/>
    </source>
</evidence>
<feature type="compositionally biased region" description="Low complexity" evidence="8">
    <location>
        <begin position="399"/>
        <end position="408"/>
    </location>
</feature>
<dbReference type="Proteomes" id="UP000265431">
    <property type="component" value="Unassembled WGS sequence"/>
</dbReference>
<dbReference type="Pfam" id="PF02463">
    <property type="entry name" value="SMC_N"/>
    <property type="match status" value="1"/>
</dbReference>
<keyword evidence="5 7" id="KW-0175">Coiled coil</keyword>
<dbReference type="GO" id="GO:0007059">
    <property type="term" value="P:chromosome segregation"/>
    <property type="evidence" value="ECO:0007669"/>
    <property type="project" value="UniProtKB-UniRule"/>
</dbReference>
<name>A0A399R6X1_9PROT</name>
<comment type="caution">
    <text evidence="10">The sequence shown here is derived from an EMBL/GenBank/DDBJ whole genome shotgun (WGS) entry which is preliminary data.</text>
</comment>
<evidence type="ECO:0000313" key="10">
    <source>
        <dbReference type="EMBL" id="RIJ25905.1"/>
    </source>
</evidence>
<feature type="compositionally biased region" description="Basic and acidic residues" evidence="8">
    <location>
        <begin position="658"/>
        <end position="675"/>
    </location>
</feature>
<dbReference type="Gene3D" id="3.40.50.300">
    <property type="entry name" value="P-loop containing nucleotide triphosphate hydrolases"/>
    <property type="match status" value="2"/>
</dbReference>
<feature type="coiled-coil region" evidence="7">
    <location>
        <begin position="170"/>
        <end position="218"/>
    </location>
</feature>